<protein>
    <recommendedName>
        <fullName evidence="1">Reverse transcriptase zinc-binding domain-containing protein</fullName>
    </recommendedName>
</protein>
<gene>
    <name evidence="2" type="ORF">Din_048064</name>
</gene>
<feature type="domain" description="Reverse transcriptase zinc-binding" evidence="1">
    <location>
        <begin position="3"/>
        <end position="45"/>
    </location>
</feature>
<dbReference type="InterPro" id="IPR052929">
    <property type="entry name" value="RNase_H-like_EbsB-rel"/>
</dbReference>
<name>A0A5B7CH51_DAVIN</name>
<dbReference type="EMBL" id="GHES01048064">
    <property type="protein sequence ID" value="MPA78623.1"/>
    <property type="molecule type" value="Transcribed_RNA"/>
</dbReference>
<dbReference type="AlphaFoldDB" id="A0A5B7CH51"/>
<sequence length="214" mass="24349">MNILPTGTRLAERKIPVDYGCCLCGGRAETSLHLFLHCPWTQLVWEHSKISLPREKCFIDCRHMLEFICNEMDGDDIDVCCVMLWLIWGHRNAVRHGNKGRDPLQIHLSAKSYVRDFRDAQQQLDVEVHVQVSVSPSIWSPHSVGFFKLNTDDSWDPSERTGGIGGVIRDCRGKVIGGFAKPFKPLLFSGFCRSNCRLPWSVICSRCRYSGCYS</sequence>
<proteinExistence type="predicted"/>
<evidence type="ECO:0000313" key="2">
    <source>
        <dbReference type="EMBL" id="MPA78623.1"/>
    </source>
</evidence>
<evidence type="ECO:0000259" key="1">
    <source>
        <dbReference type="Pfam" id="PF13966"/>
    </source>
</evidence>
<reference evidence="2" key="1">
    <citation type="submission" date="2019-08" db="EMBL/GenBank/DDBJ databases">
        <title>Reference gene set and small RNA set construction with multiple tissues from Davidia involucrata Baill.</title>
        <authorList>
            <person name="Yang H."/>
            <person name="Zhou C."/>
            <person name="Li G."/>
            <person name="Wang J."/>
            <person name="Gao P."/>
            <person name="Wang M."/>
            <person name="Wang R."/>
            <person name="Zhao Y."/>
        </authorList>
    </citation>
    <scope>NUCLEOTIDE SEQUENCE</scope>
    <source>
        <tissue evidence="2">Mixed with DoveR01_LX</tissue>
    </source>
</reference>
<dbReference type="PANTHER" id="PTHR47074:SF48">
    <property type="entry name" value="POLYNUCLEOTIDYL TRANSFERASE, RIBONUCLEASE H-LIKE SUPERFAMILY PROTEIN"/>
    <property type="match status" value="1"/>
</dbReference>
<dbReference type="InterPro" id="IPR026960">
    <property type="entry name" value="RVT-Znf"/>
</dbReference>
<dbReference type="Pfam" id="PF13966">
    <property type="entry name" value="zf-RVT"/>
    <property type="match status" value="1"/>
</dbReference>
<accession>A0A5B7CH51</accession>
<dbReference type="PANTHER" id="PTHR47074">
    <property type="entry name" value="BNAC02G40300D PROTEIN"/>
    <property type="match status" value="1"/>
</dbReference>
<organism evidence="2">
    <name type="scientific">Davidia involucrata</name>
    <name type="common">Dove tree</name>
    <dbReference type="NCBI Taxonomy" id="16924"/>
    <lineage>
        <taxon>Eukaryota</taxon>
        <taxon>Viridiplantae</taxon>
        <taxon>Streptophyta</taxon>
        <taxon>Embryophyta</taxon>
        <taxon>Tracheophyta</taxon>
        <taxon>Spermatophyta</taxon>
        <taxon>Magnoliopsida</taxon>
        <taxon>eudicotyledons</taxon>
        <taxon>Gunneridae</taxon>
        <taxon>Pentapetalae</taxon>
        <taxon>asterids</taxon>
        <taxon>Cornales</taxon>
        <taxon>Nyssaceae</taxon>
        <taxon>Davidia</taxon>
    </lineage>
</organism>